<sequence>MDSIDKEMHDIDTGDNPWASAATGSCVADQISEKESKSGPPGSISHLVDGGFKAWSILAGAFLFEALIWGMLSSLIWCLPIILF</sequence>
<gene>
    <name evidence="3" type="ORF">GOMPHAMPRED_006116</name>
</gene>
<evidence type="ECO:0000256" key="2">
    <source>
        <dbReference type="SAM" id="Phobius"/>
    </source>
</evidence>
<keyword evidence="2" id="KW-1133">Transmembrane helix</keyword>
<feature type="region of interest" description="Disordered" evidence="1">
    <location>
        <begin position="1"/>
        <end position="20"/>
    </location>
</feature>
<accession>A0A8H3EKM2</accession>
<keyword evidence="2" id="KW-0812">Transmembrane</keyword>
<reference evidence="3" key="1">
    <citation type="submission" date="2021-03" db="EMBL/GenBank/DDBJ databases">
        <authorList>
            <person name="Tagirdzhanova G."/>
        </authorList>
    </citation>
    <scope>NUCLEOTIDE SEQUENCE</scope>
</reference>
<keyword evidence="2" id="KW-0472">Membrane</keyword>
<feature type="compositionally biased region" description="Basic and acidic residues" evidence="1">
    <location>
        <begin position="1"/>
        <end position="12"/>
    </location>
</feature>
<keyword evidence="4" id="KW-1185">Reference proteome</keyword>
<protein>
    <submittedName>
        <fullName evidence="3">Uncharacterized protein</fullName>
    </submittedName>
</protein>
<organism evidence="3 4">
    <name type="scientific">Gomphillus americanus</name>
    <dbReference type="NCBI Taxonomy" id="1940652"/>
    <lineage>
        <taxon>Eukaryota</taxon>
        <taxon>Fungi</taxon>
        <taxon>Dikarya</taxon>
        <taxon>Ascomycota</taxon>
        <taxon>Pezizomycotina</taxon>
        <taxon>Lecanoromycetes</taxon>
        <taxon>OSLEUM clade</taxon>
        <taxon>Ostropomycetidae</taxon>
        <taxon>Ostropales</taxon>
        <taxon>Graphidaceae</taxon>
        <taxon>Gomphilloideae</taxon>
        <taxon>Gomphillus</taxon>
    </lineage>
</organism>
<proteinExistence type="predicted"/>
<name>A0A8H3EKM2_9LECA</name>
<dbReference type="PROSITE" id="PS51257">
    <property type="entry name" value="PROKAR_LIPOPROTEIN"/>
    <property type="match status" value="1"/>
</dbReference>
<evidence type="ECO:0000313" key="4">
    <source>
        <dbReference type="Proteomes" id="UP000664169"/>
    </source>
</evidence>
<evidence type="ECO:0000256" key="1">
    <source>
        <dbReference type="SAM" id="MobiDB-lite"/>
    </source>
</evidence>
<dbReference type="Proteomes" id="UP000664169">
    <property type="component" value="Unassembled WGS sequence"/>
</dbReference>
<comment type="caution">
    <text evidence="3">The sequence shown here is derived from an EMBL/GenBank/DDBJ whole genome shotgun (WGS) entry which is preliminary data.</text>
</comment>
<dbReference type="AlphaFoldDB" id="A0A8H3EKM2"/>
<evidence type="ECO:0000313" key="3">
    <source>
        <dbReference type="EMBL" id="CAF9908269.1"/>
    </source>
</evidence>
<dbReference type="EMBL" id="CAJPDQ010000004">
    <property type="protein sequence ID" value="CAF9908269.1"/>
    <property type="molecule type" value="Genomic_DNA"/>
</dbReference>
<feature type="transmembrane region" description="Helical" evidence="2">
    <location>
        <begin position="57"/>
        <end position="83"/>
    </location>
</feature>